<dbReference type="AlphaFoldDB" id="A0A0U1DPY9"/>
<proteinExistence type="inferred from homology"/>
<sequence>MDYASLPPEVNSGLMYTGPGSGPLLAAAAAWDTLAAELESTASGYSSEVSGLSGQAWSGPSSMLMAAAATPYAEWLSTAAAQAGQTAVQAYGAAAAYEAAFAMTVPPPVIPANRAQLLALVATNFFGQNSPAIAATEAQYAEMWAQDATAMYGYAGASKSASMLVPFKEAPQTTNPSGQGAQAQAMAQAAGNATSAHTQSLAQLTSTVNPSGVSTYGPGSTVTVQPGGTVTAVSDGTTVTVTQGSVTVPAGTIVSVGPTDTFTAGPAGAMIAAHGLNPLTFGAGVTFNPASYGYSSFTVTQGSVVVASTGNSGSISLTAGSSVTAGSAGATINVITGSVSAAAAPAAGVGSAALVTTSTSTVLTTITAPAVTVPTTVPTSTSVTVTTLTSTPVTLTFTPTTSGLAYNPLLAQVFGYGSTEYAIAESAITGAAAVSAAAVAEVIAELFPELLAAMLI</sequence>
<reference evidence="4" key="1">
    <citation type="submission" date="2015-03" db="EMBL/GenBank/DDBJ databases">
        <authorList>
            <person name="Urmite Genomes"/>
        </authorList>
    </citation>
    <scope>NUCLEOTIDE SEQUENCE [LARGE SCALE GENOMIC DNA]</scope>
    <source>
        <strain evidence="4">CSUR P1344</strain>
    </source>
</reference>
<name>A0A0U1DPY9_9MYCO</name>
<dbReference type="SUPFAM" id="SSF140459">
    <property type="entry name" value="PE/PPE dimer-like"/>
    <property type="match status" value="1"/>
</dbReference>
<dbReference type="Proteomes" id="UP000199601">
    <property type="component" value="Unassembled WGS sequence"/>
</dbReference>
<protein>
    <submittedName>
        <fullName evidence="3">PPE family protein</fullName>
    </submittedName>
</protein>
<gene>
    <name evidence="3" type="ORF">BN000_04954</name>
</gene>
<dbReference type="FunFam" id="1.20.1260.20:FF:000001">
    <property type="entry name" value="PPE family protein PPE41"/>
    <property type="match status" value="1"/>
</dbReference>
<dbReference type="PANTHER" id="PTHR46766">
    <property type="entry name" value="GLUTAMINE-RICH PROTEIN 2"/>
    <property type="match status" value="1"/>
</dbReference>
<evidence type="ECO:0000256" key="1">
    <source>
        <dbReference type="ARBA" id="ARBA00010652"/>
    </source>
</evidence>
<organism evidence="3 4">
    <name type="scientific">Mycobacterium europaeum</name>
    <dbReference type="NCBI Taxonomy" id="761804"/>
    <lineage>
        <taxon>Bacteria</taxon>
        <taxon>Bacillati</taxon>
        <taxon>Actinomycetota</taxon>
        <taxon>Actinomycetes</taxon>
        <taxon>Mycobacteriales</taxon>
        <taxon>Mycobacteriaceae</taxon>
        <taxon>Mycobacterium</taxon>
        <taxon>Mycobacterium simiae complex</taxon>
    </lineage>
</organism>
<dbReference type="InterPro" id="IPR000030">
    <property type="entry name" value="PPE_dom"/>
</dbReference>
<dbReference type="EMBL" id="CTEC01000002">
    <property type="protein sequence ID" value="CQD20569.1"/>
    <property type="molecule type" value="Genomic_DNA"/>
</dbReference>
<dbReference type="InterPro" id="IPR038332">
    <property type="entry name" value="PPE_sf"/>
</dbReference>
<dbReference type="Pfam" id="PF00823">
    <property type="entry name" value="PPE"/>
    <property type="match status" value="1"/>
</dbReference>
<evidence type="ECO:0000259" key="2">
    <source>
        <dbReference type="Pfam" id="PF00823"/>
    </source>
</evidence>
<keyword evidence="4" id="KW-1185">Reference proteome</keyword>
<comment type="similarity">
    <text evidence="1">Belongs to the mycobacterial PPE family.</text>
</comment>
<accession>A0A0U1DPY9</accession>
<feature type="domain" description="PPE" evidence="2">
    <location>
        <begin position="2"/>
        <end position="162"/>
    </location>
</feature>
<dbReference type="GO" id="GO:0052572">
    <property type="term" value="P:response to host immune response"/>
    <property type="evidence" value="ECO:0007669"/>
    <property type="project" value="TreeGrafter"/>
</dbReference>
<evidence type="ECO:0000313" key="4">
    <source>
        <dbReference type="Proteomes" id="UP000199601"/>
    </source>
</evidence>
<evidence type="ECO:0000313" key="3">
    <source>
        <dbReference type="EMBL" id="CQD20569.1"/>
    </source>
</evidence>
<dbReference type="Gene3D" id="1.20.1260.20">
    <property type="entry name" value="PPE superfamily"/>
    <property type="match status" value="1"/>
</dbReference>
<dbReference type="PANTHER" id="PTHR46766:SF1">
    <property type="entry name" value="GLUTAMINE-RICH PROTEIN 2"/>
    <property type="match status" value="1"/>
</dbReference>